<gene>
    <name evidence="1" type="ORF">AVEN_252717_1</name>
    <name evidence="2" type="ORF">AVEN_38053_1</name>
    <name evidence="3" type="ORF">AVEN_62543_1</name>
</gene>
<dbReference type="EMBL" id="BGPR01161182">
    <property type="protein sequence ID" value="GBL96455.1"/>
    <property type="molecule type" value="Genomic_DNA"/>
</dbReference>
<reference evidence="2 4" key="1">
    <citation type="journal article" date="2019" name="Sci. Rep.">
        <title>Orb-weaving spider Araneus ventricosus genome elucidates the spidroin gene catalogue.</title>
        <authorList>
            <person name="Kono N."/>
            <person name="Nakamura H."/>
            <person name="Ohtoshi R."/>
            <person name="Moran D.A.P."/>
            <person name="Shinohara A."/>
            <person name="Yoshida Y."/>
            <person name="Fujiwara M."/>
            <person name="Mori M."/>
            <person name="Tomita M."/>
            <person name="Arakawa K."/>
        </authorList>
    </citation>
    <scope>NUCLEOTIDE SEQUENCE [LARGE SCALE GENOMIC DNA]</scope>
</reference>
<dbReference type="AlphaFoldDB" id="A0A4Y2BY49"/>
<protein>
    <submittedName>
        <fullName evidence="2">Uncharacterized protein</fullName>
    </submittedName>
</protein>
<dbReference type="EMBL" id="BGPR01161190">
    <property type="protein sequence ID" value="GBL96487.1"/>
    <property type="molecule type" value="Genomic_DNA"/>
</dbReference>
<name>A0A4Y2BY49_ARAVE</name>
<organism evidence="2 4">
    <name type="scientific">Araneus ventricosus</name>
    <name type="common">Orbweaver spider</name>
    <name type="synonym">Epeira ventricosa</name>
    <dbReference type="NCBI Taxonomy" id="182803"/>
    <lineage>
        <taxon>Eukaryota</taxon>
        <taxon>Metazoa</taxon>
        <taxon>Ecdysozoa</taxon>
        <taxon>Arthropoda</taxon>
        <taxon>Chelicerata</taxon>
        <taxon>Arachnida</taxon>
        <taxon>Araneae</taxon>
        <taxon>Araneomorphae</taxon>
        <taxon>Entelegynae</taxon>
        <taxon>Araneoidea</taxon>
        <taxon>Araneidae</taxon>
        <taxon>Araneus</taxon>
    </lineage>
</organism>
<dbReference type="EMBL" id="BGPR01161195">
    <property type="protein sequence ID" value="GBL96507.1"/>
    <property type="molecule type" value="Genomic_DNA"/>
</dbReference>
<dbReference type="Proteomes" id="UP000499080">
    <property type="component" value="Unassembled WGS sequence"/>
</dbReference>
<evidence type="ECO:0000313" key="4">
    <source>
        <dbReference type="Proteomes" id="UP000499080"/>
    </source>
</evidence>
<evidence type="ECO:0000313" key="3">
    <source>
        <dbReference type="EMBL" id="GBL96507.1"/>
    </source>
</evidence>
<sequence length="43" mass="4795">MLVDLLRVKSFVVIKHLPAGVVRNFEKELPAQASSSSSDKKLR</sequence>
<evidence type="ECO:0000313" key="2">
    <source>
        <dbReference type="EMBL" id="GBL96487.1"/>
    </source>
</evidence>
<evidence type="ECO:0000313" key="1">
    <source>
        <dbReference type="EMBL" id="GBL96455.1"/>
    </source>
</evidence>
<accession>A0A4Y2BY49</accession>
<keyword evidence="4" id="KW-1185">Reference proteome</keyword>
<comment type="caution">
    <text evidence="2">The sequence shown here is derived from an EMBL/GenBank/DDBJ whole genome shotgun (WGS) entry which is preliminary data.</text>
</comment>
<proteinExistence type="predicted"/>
<feature type="non-terminal residue" evidence="2">
    <location>
        <position position="43"/>
    </location>
</feature>